<keyword evidence="2" id="KW-1185">Reference proteome</keyword>
<protein>
    <submittedName>
        <fullName evidence="1">Uncharacterized protein</fullName>
    </submittedName>
</protein>
<proteinExistence type="predicted"/>
<reference evidence="1 2" key="1">
    <citation type="submission" date="2018-04" db="EMBL/GenBank/DDBJ databases">
        <authorList>
            <person name="Vogel A."/>
        </authorList>
    </citation>
    <scope>NUCLEOTIDE SEQUENCE [LARGE SCALE GENOMIC DNA]</scope>
</reference>
<gene>
    <name evidence="1" type="ORF">CCAM_LOCUS14549</name>
</gene>
<dbReference type="Proteomes" id="UP000595140">
    <property type="component" value="Unassembled WGS sequence"/>
</dbReference>
<evidence type="ECO:0000313" key="1">
    <source>
        <dbReference type="EMBL" id="VFQ72773.1"/>
    </source>
</evidence>
<organism evidence="1 2">
    <name type="scientific">Cuscuta campestris</name>
    <dbReference type="NCBI Taxonomy" id="132261"/>
    <lineage>
        <taxon>Eukaryota</taxon>
        <taxon>Viridiplantae</taxon>
        <taxon>Streptophyta</taxon>
        <taxon>Embryophyta</taxon>
        <taxon>Tracheophyta</taxon>
        <taxon>Spermatophyta</taxon>
        <taxon>Magnoliopsida</taxon>
        <taxon>eudicotyledons</taxon>
        <taxon>Gunneridae</taxon>
        <taxon>Pentapetalae</taxon>
        <taxon>asterids</taxon>
        <taxon>lamiids</taxon>
        <taxon>Solanales</taxon>
        <taxon>Convolvulaceae</taxon>
        <taxon>Cuscuteae</taxon>
        <taxon>Cuscuta</taxon>
        <taxon>Cuscuta subgen. Grammica</taxon>
        <taxon>Cuscuta sect. Cleistogrammica</taxon>
    </lineage>
</organism>
<evidence type="ECO:0000313" key="2">
    <source>
        <dbReference type="Proteomes" id="UP000595140"/>
    </source>
</evidence>
<dbReference type="EMBL" id="OOIL02001116">
    <property type="protein sequence ID" value="VFQ72773.1"/>
    <property type="molecule type" value="Genomic_DNA"/>
</dbReference>
<dbReference type="AlphaFoldDB" id="A0A484L909"/>
<accession>A0A484L909</accession>
<dbReference type="OrthoDB" id="1290114at2759"/>
<sequence>MVLRIKVVDAESLRETAHAATPEISPMVILIWAPDYLAVQSMITAKCGPGGGEDDGVGENFSTLLKMDPRGFAAFQSTDELFNAVVEAVDLHAVFAMAHDSDTIEFSQSLEVDNGLNEFGYLRARFDRPVGGYMEDYLSLKIYGKCPADMLKIADITRDPSVIPRLPLARLNARIFYNATTLVSAFSDSIEISVKKDSVSLTPVKKKTNPLILNREYGVISTREDIGDGGVVEEVRVTVNMAYMNIRPVTGIAAGEVWLYKRAEDVALLWFPLDAVDEVDDTKLIKGDIIYYLY</sequence>
<name>A0A484L909_9ASTE</name>